<dbReference type="GeneID" id="58788817"/>
<accession>E1RJG9</accession>
<protein>
    <submittedName>
        <fullName evidence="1">Uncharacterized protein</fullName>
    </submittedName>
</protein>
<keyword evidence="2" id="KW-1185">Reference proteome</keyword>
<evidence type="ECO:0000313" key="1">
    <source>
        <dbReference type="EMBL" id="ADN36775.1"/>
    </source>
</evidence>
<dbReference type="RefSeq" id="WP_013329952.1">
    <property type="nucleotide sequence ID" value="NC_014507.1"/>
</dbReference>
<name>E1RJG9_METP4</name>
<gene>
    <name evidence="1" type="ordered locus">Mpet_2027</name>
</gene>
<dbReference type="OrthoDB" id="109602at2157"/>
<reference evidence="1 2" key="1">
    <citation type="journal article" date="2010" name="Stand. Genomic Sci.">
        <title>Complete genome sequence of Methanoplanus petrolearius type strain (SEBR 4847).</title>
        <authorList>
            <person name="Brambilla E."/>
            <person name="Djao O.D."/>
            <person name="Daligault H."/>
            <person name="Lapidus A."/>
            <person name="Lucas S."/>
            <person name="Hammon N."/>
            <person name="Nolan M."/>
            <person name="Tice H."/>
            <person name="Cheng J.F."/>
            <person name="Han C."/>
            <person name="Tapia R."/>
            <person name="Goodwin L."/>
            <person name="Pitluck S."/>
            <person name="Liolios K."/>
            <person name="Ivanova N."/>
            <person name="Mavromatis K."/>
            <person name="Mikhailova N."/>
            <person name="Pati A."/>
            <person name="Chen A."/>
            <person name="Palaniappan K."/>
            <person name="Land M."/>
            <person name="Hauser L."/>
            <person name="Chang Y.J."/>
            <person name="Jeffries C.D."/>
            <person name="Rohde M."/>
            <person name="Spring S."/>
            <person name="Sikorski J."/>
            <person name="Goker M."/>
            <person name="Woyke T."/>
            <person name="Bristow J."/>
            <person name="Eisen J.A."/>
            <person name="Markowitz V."/>
            <person name="Hugenholtz P."/>
            <person name="Kyrpides N.C."/>
            <person name="Klenk H.P."/>
        </authorList>
    </citation>
    <scope>NUCLEOTIDE SEQUENCE [LARGE SCALE GENOMIC DNA]</scope>
    <source>
        <strain evidence="2">DSM 11571 / OCM 486 / SEBR 4847</strain>
    </source>
</reference>
<dbReference type="Proteomes" id="UP000006565">
    <property type="component" value="Chromosome"/>
</dbReference>
<sequence length="57" mass="6287" precursor="true">MTVVGNGRVVSQGNAKTKYLTIPSALATDSNFPFEEGEQVKIIIDPQNKRLIAEKIR</sequence>
<dbReference type="eggNOG" id="arCOG11553">
    <property type="taxonomic scope" value="Archaea"/>
</dbReference>
<dbReference type="AlphaFoldDB" id="E1RJG9"/>
<proteinExistence type="predicted"/>
<organism evidence="1 2">
    <name type="scientific">Methanolacinia petrolearia (strain DSM 11571 / OCM 486 / SEBR 4847)</name>
    <name type="common">Methanoplanus petrolearius</name>
    <dbReference type="NCBI Taxonomy" id="679926"/>
    <lineage>
        <taxon>Archaea</taxon>
        <taxon>Methanobacteriati</taxon>
        <taxon>Methanobacteriota</taxon>
        <taxon>Stenosarchaea group</taxon>
        <taxon>Methanomicrobia</taxon>
        <taxon>Methanomicrobiales</taxon>
        <taxon>Methanomicrobiaceae</taxon>
        <taxon>Methanolacinia</taxon>
    </lineage>
</organism>
<dbReference type="KEGG" id="mpi:Mpet_2027"/>
<dbReference type="EMBL" id="CP002117">
    <property type="protein sequence ID" value="ADN36775.1"/>
    <property type="molecule type" value="Genomic_DNA"/>
</dbReference>
<dbReference type="HOGENOM" id="CLU_2985717_0_0_2"/>
<evidence type="ECO:0000313" key="2">
    <source>
        <dbReference type="Proteomes" id="UP000006565"/>
    </source>
</evidence>